<reference evidence="14 15" key="1">
    <citation type="submission" date="2019-10" db="EMBL/GenBank/DDBJ databases">
        <title>Complete genome sequences for adaption low water activity.</title>
        <authorList>
            <person name="Zhao L."/>
            <person name="Zhong J."/>
        </authorList>
    </citation>
    <scope>NUCLEOTIDE SEQUENCE [LARGE SCALE GENOMIC DNA]</scope>
    <source>
        <strain evidence="14 15">FDU301</strain>
        <plasmid evidence="15">pfdu301a</plasmid>
    </source>
</reference>
<keyword evidence="14" id="KW-0614">Plasmid</keyword>
<dbReference type="CDD" id="cd07477">
    <property type="entry name" value="Peptidases_S8_Subtilisin_subset"/>
    <property type="match status" value="1"/>
</dbReference>
<dbReference type="RefSeq" id="WP_171778200.1">
    <property type="nucleotide sequence ID" value="NZ_CP045273.1"/>
</dbReference>
<dbReference type="GO" id="GO:0006508">
    <property type="term" value="P:proteolysis"/>
    <property type="evidence" value="ECO:0007669"/>
    <property type="project" value="UniProtKB-KW"/>
</dbReference>
<dbReference type="PANTHER" id="PTHR43806">
    <property type="entry name" value="PEPTIDASE S8"/>
    <property type="match status" value="1"/>
</dbReference>
<dbReference type="InterPro" id="IPR034202">
    <property type="entry name" value="Subtilisin_Carlsberg-like"/>
</dbReference>
<accession>A0A6M6E6R1</accession>
<dbReference type="PRINTS" id="PR00723">
    <property type="entry name" value="SUBTILISIN"/>
</dbReference>
<comment type="subcellular location">
    <subcellularLocation>
        <location evidence="2">Secreted</location>
    </subcellularLocation>
</comment>
<dbReference type="PROSITE" id="PS51892">
    <property type="entry name" value="SUBTILASE"/>
    <property type="match status" value="1"/>
</dbReference>
<dbReference type="GO" id="GO:0046872">
    <property type="term" value="F:metal ion binding"/>
    <property type="evidence" value="ECO:0007669"/>
    <property type="project" value="UniProtKB-KW"/>
</dbReference>
<name>A0A6M6E6R1_PRIMG</name>
<evidence type="ECO:0000256" key="2">
    <source>
        <dbReference type="ARBA" id="ARBA00004613"/>
    </source>
</evidence>
<dbReference type="PROSITE" id="PS00137">
    <property type="entry name" value="SUBTILASE_HIS"/>
    <property type="match status" value="1"/>
</dbReference>
<feature type="active site" description="Charge relay system" evidence="10">
    <location>
        <position position="145"/>
    </location>
</feature>
<evidence type="ECO:0000259" key="13">
    <source>
        <dbReference type="Pfam" id="PF00082"/>
    </source>
</evidence>
<evidence type="ECO:0000256" key="12">
    <source>
        <dbReference type="SAM" id="SignalP"/>
    </source>
</evidence>
<evidence type="ECO:0000256" key="1">
    <source>
        <dbReference type="ARBA" id="ARBA00001913"/>
    </source>
</evidence>
<dbReference type="InterPro" id="IPR022398">
    <property type="entry name" value="Peptidase_S8_His-AS"/>
</dbReference>
<dbReference type="PANTHER" id="PTHR43806:SF11">
    <property type="entry name" value="CEREVISIN-RELATED"/>
    <property type="match status" value="1"/>
</dbReference>
<evidence type="ECO:0000313" key="15">
    <source>
        <dbReference type="Proteomes" id="UP000501076"/>
    </source>
</evidence>
<dbReference type="AlphaFoldDB" id="A0A6M6E6R1"/>
<dbReference type="GO" id="GO:0005576">
    <property type="term" value="C:extracellular region"/>
    <property type="evidence" value="ECO:0007669"/>
    <property type="project" value="UniProtKB-SubCell"/>
</dbReference>
<evidence type="ECO:0000256" key="4">
    <source>
        <dbReference type="ARBA" id="ARBA00022525"/>
    </source>
</evidence>
<evidence type="ECO:0000256" key="9">
    <source>
        <dbReference type="ARBA" id="ARBA00022837"/>
    </source>
</evidence>
<feature type="active site" description="Charge relay system" evidence="10">
    <location>
        <position position="329"/>
    </location>
</feature>
<evidence type="ECO:0000256" key="8">
    <source>
        <dbReference type="ARBA" id="ARBA00022825"/>
    </source>
</evidence>
<comment type="cofactor">
    <cofactor evidence="1">
        <name>Ca(2+)</name>
        <dbReference type="ChEBI" id="CHEBI:29108"/>
    </cofactor>
</comment>
<evidence type="ECO:0000256" key="5">
    <source>
        <dbReference type="ARBA" id="ARBA00022670"/>
    </source>
</evidence>
<dbReference type="PROSITE" id="PS00136">
    <property type="entry name" value="SUBTILASE_ASP"/>
    <property type="match status" value="1"/>
</dbReference>
<organism evidence="14 15">
    <name type="scientific">Priestia megaterium</name>
    <name type="common">Bacillus megaterium</name>
    <dbReference type="NCBI Taxonomy" id="1404"/>
    <lineage>
        <taxon>Bacteria</taxon>
        <taxon>Bacillati</taxon>
        <taxon>Bacillota</taxon>
        <taxon>Bacilli</taxon>
        <taxon>Bacillales</taxon>
        <taxon>Bacillaceae</taxon>
        <taxon>Priestia</taxon>
    </lineage>
</organism>
<evidence type="ECO:0000313" key="14">
    <source>
        <dbReference type="EMBL" id="QJX80217.1"/>
    </source>
</evidence>
<geneLocation type="plasmid" evidence="15">
    <name>pfdu301a</name>
</geneLocation>
<dbReference type="InterPro" id="IPR023828">
    <property type="entry name" value="Peptidase_S8_Ser-AS"/>
</dbReference>
<evidence type="ECO:0000256" key="6">
    <source>
        <dbReference type="ARBA" id="ARBA00022723"/>
    </source>
</evidence>
<keyword evidence="7 10" id="KW-0378">Hydrolase</keyword>
<feature type="domain" description="Peptidase S8/S53" evidence="13">
    <location>
        <begin position="136"/>
        <end position="374"/>
    </location>
</feature>
<feature type="chain" id="PRO_5026788459" evidence="12">
    <location>
        <begin position="30"/>
        <end position="404"/>
    </location>
</feature>
<dbReference type="EMBL" id="CP045273">
    <property type="protein sequence ID" value="QJX80217.1"/>
    <property type="molecule type" value="Genomic_DNA"/>
</dbReference>
<evidence type="ECO:0000256" key="10">
    <source>
        <dbReference type="PROSITE-ProRule" id="PRU01240"/>
    </source>
</evidence>
<evidence type="ECO:0000256" key="11">
    <source>
        <dbReference type="RuleBase" id="RU003355"/>
    </source>
</evidence>
<evidence type="ECO:0000256" key="3">
    <source>
        <dbReference type="ARBA" id="ARBA00011073"/>
    </source>
</evidence>
<dbReference type="InterPro" id="IPR050131">
    <property type="entry name" value="Peptidase_S8_subtilisin-like"/>
</dbReference>
<dbReference type="InterPro" id="IPR015500">
    <property type="entry name" value="Peptidase_S8_subtilisin-rel"/>
</dbReference>
<feature type="signal peptide" evidence="12">
    <location>
        <begin position="1"/>
        <end position="29"/>
    </location>
</feature>
<evidence type="ECO:0000256" key="7">
    <source>
        <dbReference type="ARBA" id="ARBA00022801"/>
    </source>
</evidence>
<dbReference type="InterPro" id="IPR023827">
    <property type="entry name" value="Peptidase_S8_Asp-AS"/>
</dbReference>
<keyword evidence="5 10" id="KW-0645">Protease</keyword>
<keyword evidence="4" id="KW-0964">Secreted</keyword>
<dbReference type="SUPFAM" id="SSF52743">
    <property type="entry name" value="Subtilisin-like"/>
    <property type="match status" value="1"/>
</dbReference>
<keyword evidence="6" id="KW-0479">Metal-binding</keyword>
<dbReference type="Pfam" id="PF00082">
    <property type="entry name" value="Peptidase_S8"/>
    <property type="match status" value="1"/>
</dbReference>
<comment type="similarity">
    <text evidence="3 10 11">Belongs to the peptidase S8 family.</text>
</comment>
<dbReference type="GO" id="GO:0004252">
    <property type="term" value="F:serine-type endopeptidase activity"/>
    <property type="evidence" value="ECO:0007669"/>
    <property type="project" value="UniProtKB-UniRule"/>
</dbReference>
<keyword evidence="8 10" id="KW-0720">Serine protease</keyword>
<gene>
    <name evidence="14" type="ORF">FDZ14_29410</name>
</gene>
<dbReference type="Gene3D" id="3.40.50.200">
    <property type="entry name" value="Peptidase S8/S53 domain"/>
    <property type="match status" value="1"/>
</dbReference>
<dbReference type="Proteomes" id="UP000501076">
    <property type="component" value="Plasmid pFDU301A"/>
</dbReference>
<keyword evidence="12" id="KW-0732">Signal</keyword>
<dbReference type="InterPro" id="IPR000209">
    <property type="entry name" value="Peptidase_S8/S53_dom"/>
</dbReference>
<protein>
    <submittedName>
        <fullName evidence="14">S8 family serine peptidase</fullName>
    </submittedName>
</protein>
<keyword evidence="9" id="KW-0106">Calcium</keyword>
<feature type="active site" description="Charge relay system" evidence="10">
    <location>
        <position position="178"/>
    </location>
</feature>
<sequence length="404" mass="44652">MNFFLIIRYIITFFFVLFSVAFFSSTASASNTLSNSNYYLIGYKNELKNNLFIKDANIKIIEDYKSLHIARVLMSGKQVDLLKQKYIGHFTFIEKDLCAGIKSFSNFKPSLDEKQYIGLFKADKFRNNDIYSTYRGKGVKIGVLDTGIDFHHDDLDVKGGTAPVDKNEGTNYMDFVGHGTFVAGIIASKRTGIAPDAEIYAIKSISDSGDGSWSNIISGIEWAINNNMDILNMSVGTNEYSRGLEEAINKAYKKGIFIVAPAGNNGYDNNSNVTYPAKFKHVFAVGSINISGKRSEFSSVGNEIDTMAPGEEIYSTSLDNSYDYNSGTSMSSPYVAGAAALIKSANPNLTNDEISYIFVNNSVNCGRHYEYGNGILNITSALKSSLAKNKEPAILQTYQKIHWN</sequence>
<dbReference type="PROSITE" id="PS00138">
    <property type="entry name" value="SUBTILASE_SER"/>
    <property type="match status" value="1"/>
</dbReference>
<proteinExistence type="inferred from homology"/>
<dbReference type="InterPro" id="IPR036852">
    <property type="entry name" value="Peptidase_S8/S53_dom_sf"/>
</dbReference>